<dbReference type="GO" id="GO:0006099">
    <property type="term" value="P:tricarboxylic acid cycle"/>
    <property type="evidence" value="ECO:0007669"/>
    <property type="project" value="UniProtKB-UniPathway"/>
</dbReference>
<evidence type="ECO:0000256" key="5">
    <source>
        <dbReference type="PIRNR" id="PIRNR001369"/>
    </source>
</evidence>
<feature type="active site" evidence="6">
    <location>
        <position position="387"/>
    </location>
</feature>
<dbReference type="RefSeq" id="WP_166916584.1">
    <property type="nucleotide sequence ID" value="NZ_CP050253.1"/>
</dbReference>
<dbReference type="Gene3D" id="1.10.580.10">
    <property type="entry name" value="Citrate Synthase, domain 1"/>
    <property type="match status" value="1"/>
</dbReference>
<dbReference type="FunCoup" id="A0A6G9IBJ5">
    <property type="interactions" value="239"/>
</dbReference>
<dbReference type="KEGG" id="orb:IPMB12_07865"/>
<protein>
    <recommendedName>
        <fullName evidence="5">Citrate synthase</fullName>
    </recommendedName>
</protein>
<keyword evidence="3 5" id="KW-0808">Transferase</keyword>
<evidence type="ECO:0000256" key="4">
    <source>
        <dbReference type="ARBA" id="ARBA00049288"/>
    </source>
</evidence>
<dbReference type="EMBL" id="CP050253">
    <property type="protein sequence ID" value="QIQ21606.1"/>
    <property type="molecule type" value="Genomic_DNA"/>
</dbReference>
<evidence type="ECO:0000313" key="7">
    <source>
        <dbReference type="EMBL" id="QIQ21606.1"/>
    </source>
</evidence>
<reference evidence="7 8" key="1">
    <citation type="submission" date="2020-03" db="EMBL/GenBank/DDBJ databases">
        <title>Complete genome sequence of Orbus sp. IPMB12 (BCRC 80908).</title>
        <authorList>
            <person name="Lo W.-S."/>
            <person name="Chang T.-H."/>
            <person name="Kuo C.-H."/>
        </authorList>
    </citation>
    <scope>NUCLEOTIDE SEQUENCE [LARGE SCALE GENOMIC DNA]</scope>
    <source>
        <strain evidence="7 8">IPMB12</strain>
    </source>
</reference>
<dbReference type="PIRSF" id="PIRSF001369">
    <property type="entry name" value="Citrate_synth"/>
    <property type="match status" value="1"/>
</dbReference>
<dbReference type="PRINTS" id="PR00143">
    <property type="entry name" value="CITRTSNTHASE"/>
</dbReference>
<dbReference type="GO" id="GO:0005975">
    <property type="term" value="P:carbohydrate metabolic process"/>
    <property type="evidence" value="ECO:0007669"/>
    <property type="project" value="TreeGrafter"/>
</dbReference>
<evidence type="ECO:0000256" key="3">
    <source>
        <dbReference type="ARBA" id="ARBA00022679"/>
    </source>
</evidence>
<dbReference type="InterPro" id="IPR036969">
    <property type="entry name" value="Citrate_synthase_sf"/>
</dbReference>
<dbReference type="InterPro" id="IPR024176">
    <property type="entry name" value="Citrate_synthase_bac-typ"/>
</dbReference>
<comment type="catalytic activity">
    <reaction evidence="4">
        <text>oxaloacetate + acetyl-CoA + H2O = citrate + CoA + H(+)</text>
        <dbReference type="Rhea" id="RHEA:16845"/>
        <dbReference type="ChEBI" id="CHEBI:15377"/>
        <dbReference type="ChEBI" id="CHEBI:15378"/>
        <dbReference type="ChEBI" id="CHEBI:16452"/>
        <dbReference type="ChEBI" id="CHEBI:16947"/>
        <dbReference type="ChEBI" id="CHEBI:57287"/>
        <dbReference type="ChEBI" id="CHEBI:57288"/>
        <dbReference type="EC" id="2.3.3.16"/>
    </reaction>
</comment>
<dbReference type="GO" id="GO:0005829">
    <property type="term" value="C:cytosol"/>
    <property type="evidence" value="ECO:0007669"/>
    <property type="project" value="TreeGrafter"/>
</dbReference>
<dbReference type="Pfam" id="PF00285">
    <property type="entry name" value="Citrate_synt"/>
    <property type="match status" value="1"/>
</dbReference>
<evidence type="ECO:0000313" key="8">
    <source>
        <dbReference type="Proteomes" id="UP000501168"/>
    </source>
</evidence>
<name>A0A6G9IBJ5_9GAMM</name>
<sequence>MKNEFMIYKLSETVKSTCKIESELFEKFNVKRGLRNADHTGVLVGLTTVGDVLGYERLEDGSLQAIPGKLLYRGIDIDDLVHSIQHEKRTGFEEVIFLLLSGYLPDKDELKQFSRLLNESMALEKQTKMSIIQLEGQNIMNILARTVLEMYTYDEAPDDTTRENLMRQSIDLVAKFPAIIAYAYNILRHSAKGQSLHIRHPNENFSIAENFLYMMKGSNGYTNLDVRVLDLAMIIHAEHGGGNNSTFTVRVTSSTGTDTYSSIAAGIGSLKGPLHGGANLQVCSMFEHLKEAINDWTDVKELDTYLAKMLNREAYNKAGLIYGIGHAVYTISDPRASLLKEMARDLAEEKGRQKEFEFLQLIEERAINAVMSRKGSKAKKQVCANVDLYSGFVYEMIGLPKEVYTALFAMSRIVGWCAHRIEELNFDDRRIIRPAYKNIGDFVEFVSLKDR</sequence>
<keyword evidence="8" id="KW-1185">Reference proteome</keyword>
<dbReference type="PANTHER" id="PTHR11739">
    <property type="entry name" value="CITRATE SYNTHASE"/>
    <property type="match status" value="1"/>
</dbReference>
<dbReference type="Gene3D" id="1.10.230.10">
    <property type="entry name" value="Cytochrome P450-Terp, domain 2"/>
    <property type="match status" value="1"/>
</dbReference>
<organism evidence="7 8">
    <name type="scientific">Zophobihabitans entericus</name>
    <dbReference type="NCBI Taxonomy" id="1635327"/>
    <lineage>
        <taxon>Bacteria</taxon>
        <taxon>Pseudomonadati</taxon>
        <taxon>Pseudomonadota</taxon>
        <taxon>Gammaproteobacteria</taxon>
        <taxon>Orbales</taxon>
        <taxon>Orbaceae</taxon>
        <taxon>Zophobihabitans</taxon>
    </lineage>
</organism>
<feature type="active site" evidence="6">
    <location>
        <position position="326"/>
    </location>
</feature>
<dbReference type="GO" id="GO:0036440">
    <property type="term" value="F:citrate synthase activity"/>
    <property type="evidence" value="ECO:0007669"/>
    <property type="project" value="UniProtKB-EC"/>
</dbReference>
<dbReference type="InterPro" id="IPR002020">
    <property type="entry name" value="Citrate_synthase"/>
</dbReference>
<accession>A0A6G9IBJ5</accession>
<dbReference type="SUPFAM" id="SSF48256">
    <property type="entry name" value="Citrate synthase"/>
    <property type="match status" value="1"/>
</dbReference>
<dbReference type="AlphaFoldDB" id="A0A6G9IBJ5"/>
<comment type="pathway">
    <text evidence="1">Carbohydrate metabolism; tricarboxylic acid cycle; isocitrate from oxaloacetate: step 1/2.</text>
</comment>
<dbReference type="InParanoid" id="A0A6G9IBJ5"/>
<gene>
    <name evidence="7" type="ORF">IPMB12_07865</name>
</gene>
<evidence type="ECO:0000256" key="1">
    <source>
        <dbReference type="ARBA" id="ARBA00004751"/>
    </source>
</evidence>
<dbReference type="PANTHER" id="PTHR11739:SF4">
    <property type="entry name" value="CITRATE SYNTHASE, PEROXISOMAL"/>
    <property type="match status" value="1"/>
</dbReference>
<dbReference type="InterPro" id="IPR016142">
    <property type="entry name" value="Citrate_synth-like_lrg_a-sub"/>
</dbReference>
<comment type="similarity">
    <text evidence="2 5">Belongs to the citrate synthase family.</text>
</comment>
<evidence type="ECO:0000256" key="6">
    <source>
        <dbReference type="PIRSR" id="PIRSR001369-1"/>
    </source>
</evidence>
<proteinExistence type="inferred from homology"/>
<dbReference type="Proteomes" id="UP000501168">
    <property type="component" value="Chromosome"/>
</dbReference>
<dbReference type="InterPro" id="IPR016143">
    <property type="entry name" value="Citrate_synth-like_sm_a-sub"/>
</dbReference>
<dbReference type="NCBIfam" id="NF010635">
    <property type="entry name" value="PRK14032.1"/>
    <property type="match status" value="1"/>
</dbReference>
<dbReference type="UniPathway" id="UPA00223">
    <property type="reaction ID" value="UER00717"/>
</dbReference>
<evidence type="ECO:0000256" key="2">
    <source>
        <dbReference type="ARBA" id="ARBA00010566"/>
    </source>
</evidence>